<organism evidence="3 4">
    <name type="scientific">Parelaphostrongylus tenuis</name>
    <name type="common">Meningeal worm</name>
    <dbReference type="NCBI Taxonomy" id="148309"/>
    <lineage>
        <taxon>Eukaryota</taxon>
        <taxon>Metazoa</taxon>
        <taxon>Ecdysozoa</taxon>
        <taxon>Nematoda</taxon>
        <taxon>Chromadorea</taxon>
        <taxon>Rhabditida</taxon>
        <taxon>Rhabditina</taxon>
        <taxon>Rhabditomorpha</taxon>
        <taxon>Strongyloidea</taxon>
        <taxon>Metastrongylidae</taxon>
        <taxon>Parelaphostrongylus</taxon>
    </lineage>
</organism>
<name>A0AAD5QP11_PARTN</name>
<accession>A0AAD5QP11</accession>
<protein>
    <submittedName>
        <fullName evidence="3">Uncharacterized protein</fullName>
    </submittedName>
</protein>
<evidence type="ECO:0000313" key="3">
    <source>
        <dbReference type="EMBL" id="KAJ1356185.1"/>
    </source>
</evidence>
<feature type="region of interest" description="Disordered" evidence="2">
    <location>
        <begin position="321"/>
        <end position="344"/>
    </location>
</feature>
<dbReference type="Proteomes" id="UP001196413">
    <property type="component" value="Unassembled WGS sequence"/>
</dbReference>
<feature type="region of interest" description="Disordered" evidence="2">
    <location>
        <begin position="482"/>
        <end position="543"/>
    </location>
</feature>
<evidence type="ECO:0000313" key="4">
    <source>
        <dbReference type="Proteomes" id="UP001196413"/>
    </source>
</evidence>
<feature type="region of interest" description="Disordered" evidence="2">
    <location>
        <begin position="46"/>
        <end position="71"/>
    </location>
</feature>
<dbReference type="AlphaFoldDB" id="A0AAD5QP11"/>
<proteinExistence type="predicted"/>
<feature type="compositionally biased region" description="Polar residues" evidence="2">
    <location>
        <begin position="322"/>
        <end position="344"/>
    </location>
</feature>
<gene>
    <name evidence="3" type="ORF">KIN20_013851</name>
</gene>
<feature type="coiled-coil region" evidence="1">
    <location>
        <begin position="650"/>
        <end position="684"/>
    </location>
</feature>
<evidence type="ECO:0000256" key="1">
    <source>
        <dbReference type="SAM" id="Coils"/>
    </source>
</evidence>
<feature type="compositionally biased region" description="Basic and acidic residues" evidence="2">
    <location>
        <begin position="482"/>
        <end position="496"/>
    </location>
</feature>
<keyword evidence="4" id="KW-1185">Reference proteome</keyword>
<keyword evidence="1" id="KW-0175">Coiled coil</keyword>
<sequence length="730" mass="81299">MCAYLTEDKQGGDIGGVMVTRASGMVLAQVQLPSDVELLRTRRMGEDAQLEASGDDRALSPIPDESMRHEEGQDRWICSIDGSYAVGKEKFPYEPEELPPYSERSSIKQVPVEHVLSKDSLVMPFGVVLDDSQSFSKKSRSLLRVNDEFPSVIRIPQSLEMPLKQERLRPNASRRNDHRIRHVSPVRSSSAHQQHGKPISRANQIYDPLRRIVSQTSLASGNGFSSELQAQSDKLMNGLRAILNERLSKERLNQPSSSSCALDTLATALSRVGSESTVSTGRDLLTKEVRRLESAFAGVNLGVETGRAPAGGEFYRHPGGDITTSGAHNRPNTISQERPCSGSSGTLTVEQARLSSRGSVQALTDNAIRDAEDSSRLLRRLGGASSQLPTKLLREQSTNTNKDPIRHVVVTHRVKHADCCPGRNKLHSESFTSQLKPSYYQFMLKPTVDDCLQSLGLDPVHSDKHFHKQGTDGESLCAVDKRHEADSGGRRTEHIYRKTGGGKRGRPITAGRTLYGRGRVHFRPTPRRSDTCRGATMTPPVEQSHPVLHDAATSTEPEALETATEVVARDDIDLDEPECSIPEQPKPKSVISMQKMPFVGSGLKCSNTFSLVGNQQQVMKIVSIRFQEWLPLVRSIIYDSQCKDYAQAFLRDLRRQKRSNLEQIRILERDLDCCKENSERQEIQADISRLKQQWTRKHERVLRCLSEHISKGGVYSKVQQLRTIYGACAA</sequence>
<comment type="caution">
    <text evidence="3">The sequence shown here is derived from an EMBL/GenBank/DDBJ whole genome shotgun (WGS) entry which is preliminary data.</text>
</comment>
<reference evidence="3" key="1">
    <citation type="submission" date="2021-06" db="EMBL/GenBank/DDBJ databases">
        <title>Parelaphostrongylus tenuis whole genome reference sequence.</title>
        <authorList>
            <person name="Garwood T.J."/>
            <person name="Larsen P.A."/>
            <person name="Fountain-Jones N.M."/>
            <person name="Garbe J.R."/>
            <person name="Macchietto M.G."/>
            <person name="Kania S.A."/>
            <person name="Gerhold R.W."/>
            <person name="Richards J.E."/>
            <person name="Wolf T.M."/>
        </authorList>
    </citation>
    <scope>NUCLEOTIDE SEQUENCE</scope>
    <source>
        <strain evidence="3">MNPRO001-30</strain>
        <tissue evidence="3">Meninges</tissue>
    </source>
</reference>
<dbReference type="EMBL" id="JAHQIW010002736">
    <property type="protein sequence ID" value="KAJ1356185.1"/>
    <property type="molecule type" value="Genomic_DNA"/>
</dbReference>
<evidence type="ECO:0000256" key="2">
    <source>
        <dbReference type="SAM" id="MobiDB-lite"/>
    </source>
</evidence>